<proteinExistence type="inferred from homology"/>
<dbReference type="InterPro" id="IPR002930">
    <property type="entry name" value="GCV_H"/>
</dbReference>
<dbReference type="GO" id="GO:0005829">
    <property type="term" value="C:cytosol"/>
    <property type="evidence" value="ECO:0007669"/>
    <property type="project" value="TreeGrafter"/>
</dbReference>
<evidence type="ECO:0000256" key="3">
    <source>
        <dbReference type="HAMAP-Rule" id="MF_00272"/>
    </source>
</evidence>
<keyword evidence="7" id="KW-1185">Reference proteome</keyword>
<evidence type="ECO:0000256" key="2">
    <source>
        <dbReference type="ARBA" id="ARBA00022823"/>
    </source>
</evidence>
<evidence type="ECO:0000256" key="4">
    <source>
        <dbReference type="PIRSR" id="PIRSR617453-50"/>
    </source>
</evidence>
<name>A0A517SCJ5_9PLAN</name>
<sequence>MSNPNLKFARTHEWVLSEGETAKVGISDFAVKELTDLVFMQLPGVGSEMKVGEVFGEVESVKAVSDLYGPVSGTVAAVNSELPGNLQWLSDDPFGKGWIAEIKLADRKELEALMSQDEYVKFCESQAH</sequence>
<dbReference type="GO" id="GO:0019464">
    <property type="term" value="P:glycine decarboxylation via glycine cleavage system"/>
    <property type="evidence" value="ECO:0007669"/>
    <property type="project" value="UniProtKB-UniRule"/>
</dbReference>
<dbReference type="Pfam" id="PF01597">
    <property type="entry name" value="GCV_H"/>
    <property type="match status" value="1"/>
</dbReference>
<evidence type="ECO:0000259" key="5">
    <source>
        <dbReference type="PROSITE" id="PS50968"/>
    </source>
</evidence>
<dbReference type="OrthoDB" id="9796712at2"/>
<dbReference type="FunCoup" id="A0A517SCJ5">
    <property type="interactions" value="544"/>
</dbReference>
<feature type="domain" description="Lipoyl-binding" evidence="5">
    <location>
        <begin position="21"/>
        <end position="103"/>
    </location>
</feature>
<dbReference type="InterPro" id="IPR000089">
    <property type="entry name" value="Biotin_lipoyl"/>
</dbReference>
<dbReference type="NCBIfam" id="TIGR00527">
    <property type="entry name" value="gcvH"/>
    <property type="match status" value="1"/>
</dbReference>
<organism evidence="6 7">
    <name type="scientific">Caulifigura coniformis</name>
    <dbReference type="NCBI Taxonomy" id="2527983"/>
    <lineage>
        <taxon>Bacteria</taxon>
        <taxon>Pseudomonadati</taxon>
        <taxon>Planctomycetota</taxon>
        <taxon>Planctomycetia</taxon>
        <taxon>Planctomycetales</taxon>
        <taxon>Planctomycetaceae</taxon>
        <taxon>Caulifigura</taxon>
    </lineage>
</organism>
<evidence type="ECO:0000313" key="7">
    <source>
        <dbReference type="Proteomes" id="UP000315700"/>
    </source>
</evidence>
<evidence type="ECO:0000313" key="6">
    <source>
        <dbReference type="EMBL" id="QDT53847.1"/>
    </source>
</evidence>
<comment type="similarity">
    <text evidence="1 3">Belongs to the GcvH family.</text>
</comment>
<keyword evidence="2 3" id="KW-0450">Lipoyl</keyword>
<dbReference type="NCBIfam" id="NF002270">
    <property type="entry name" value="PRK01202.1"/>
    <property type="match status" value="1"/>
</dbReference>
<dbReference type="AlphaFoldDB" id="A0A517SCJ5"/>
<dbReference type="EMBL" id="CP036271">
    <property type="protein sequence ID" value="QDT53847.1"/>
    <property type="molecule type" value="Genomic_DNA"/>
</dbReference>
<comment type="subunit">
    <text evidence="3">The glycine cleavage system is composed of four proteins: P, T, L and H.</text>
</comment>
<dbReference type="RefSeq" id="WP_145029392.1">
    <property type="nucleotide sequence ID" value="NZ_CP036271.1"/>
</dbReference>
<dbReference type="GO" id="GO:0009249">
    <property type="term" value="P:protein lipoylation"/>
    <property type="evidence" value="ECO:0007669"/>
    <property type="project" value="TreeGrafter"/>
</dbReference>
<dbReference type="CDD" id="cd06848">
    <property type="entry name" value="GCS_H"/>
    <property type="match status" value="1"/>
</dbReference>
<dbReference type="PANTHER" id="PTHR11715:SF3">
    <property type="entry name" value="GLYCINE CLEAVAGE SYSTEM H PROTEIN-RELATED"/>
    <property type="match status" value="1"/>
</dbReference>
<dbReference type="PANTHER" id="PTHR11715">
    <property type="entry name" value="GLYCINE CLEAVAGE SYSTEM H PROTEIN"/>
    <property type="match status" value="1"/>
</dbReference>
<dbReference type="Proteomes" id="UP000315700">
    <property type="component" value="Chromosome"/>
</dbReference>
<dbReference type="GO" id="GO:0005960">
    <property type="term" value="C:glycine cleavage complex"/>
    <property type="evidence" value="ECO:0007669"/>
    <property type="project" value="InterPro"/>
</dbReference>
<dbReference type="SUPFAM" id="SSF51230">
    <property type="entry name" value="Single hybrid motif"/>
    <property type="match status" value="1"/>
</dbReference>
<dbReference type="KEGG" id="ccos:Pan44_18710"/>
<dbReference type="InterPro" id="IPR033753">
    <property type="entry name" value="GCV_H/Fam206"/>
</dbReference>
<dbReference type="InterPro" id="IPR017453">
    <property type="entry name" value="GCV_H_sub"/>
</dbReference>
<gene>
    <name evidence="6" type="primary">gcvH_1</name>
    <name evidence="3" type="synonym">gcvH</name>
    <name evidence="6" type="ORF">Pan44_18710</name>
</gene>
<feature type="modified residue" description="N6-lipoyllysine" evidence="3 4">
    <location>
        <position position="62"/>
    </location>
</feature>
<dbReference type="PROSITE" id="PS50968">
    <property type="entry name" value="BIOTINYL_LIPOYL"/>
    <property type="match status" value="1"/>
</dbReference>
<dbReference type="InParanoid" id="A0A517SCJ5"/>
<protein>
    <recommendedName>
        <fullName evidence="3">Glycine cleavage system H protein</fullName>
    </recommendedName>
</protein>
<reference evidence="6 7" key="1">
    <citation type="submission" date="2019-02" db="EMBL/GenBank/DDBJ databases">
        <title>Deep-cultivation of Planctomycetes and their phenomic and genomic characterization uncovers novel biology.</title>
        <authorList>
            <person name="Wiegand S."/>
            <person name="Jogler M."/>
            <person name="Boedeker C."/>
            <person name="Pinto D."/>
            <person name="Vollmers J."/>
            <person name="Rivas-Marin E."/>
            <person name="Kohn T."/>
            <person name="Peeters S.H."/>
            <person name="Heuer A."/>
            <person name="Rast P."/>
            <person name="Oberbeckmann S."/>
            <person name="Bunk B."/>
            <person name="Jeske O."/>
            <person name="Meyerdierks A."/>
            <person name="Storesund J.E."/>
            <person name="Kallscheuer N."/>
            <person name="Luecker S."/>
            <person name="Lage O.M."/>
            <person name="Pohl T."/>
            <person name="Merkel B.J."/>
            <person name="Hornburger P."/>
            <person name="Mueller R.-W."/>
            <person name="Bruemmer F."/>
            <person name="Labrenz M."/>
            <person name="Spormann A.M."/>
            <person name="Op den Camp H."/>
            <person name="Overmann J."/>
            <person name="Amann R."/>
            <person name="Jetten M.S.M."/>
            <person name="Mascher T."/>
            <person name="Medema M.H."/>
            <person name="Devos D.P."/>
            <person name="Kaster A.-K."/>
            <person name="Ovreas L."/>
            <person name="Rohde M."/>
            <person name="Galperin M.Y."/>
            <person name="Jogler C."/>
        </authorList>
    </citation>
    <scope>NUCLEOTIDE SEQUENCE [LARGE SCALE GENOMIC DNA]</scope>
    <source>
        <strain evidence="6 7">Pan44</strain>
    </source>
</reference>
<comment type="function">
    <text evidence="3">The glycine cleavage system catalyzes the degradation of glycine. The H protein shuttles the methylamine group of glycine from the P protein to the T protein.</text>
</comment>
<dbReference type="InterPro" id="IPR011053">
    <property type="entry name" value="Single_hybrid_motif"/>
</dbReference>
<evidence type="ECO:0000256" key="1">
    <source>
        <dbReference type="ARBA" id="ARBA00009249"/>
    </source>
</evidence>
<comment type="cofactor">
    <cofactor evidence="3">
        <name>(R)-lipoate</name>
        <dbReference type="ChEBI" id="CHEBI:83088"/>
    </cofactor>
    <text evidence="3">Binds 1 lipoyl cofactor covalently.</text>
</comment>
<accession>A0A517SCJ5</accession>
<dbReference type="Gene3D" id="2.40.50.100">
    <property type="match status" value="1"/>
</dbReference>
<dbReference type="HAMAP" id="MF_00272">
    <property type="entry name" value="GcvH"/>
    <property type="match status" value="1"/>
</dbReference>